<dbReference type="EMBL" id="JADNRY010000053">
    <property type="protein sequence ID" value="KAF9069251.1"/>
    <property type="molecule type" value="Genomic_DNA"/>
</dbReference>
<comment type="caution">
    <text evidence="3">The sequence shown here is derived from an EMBL/GenBank/DDBJ whole genome shotgun (WGS) entry which is preliminary data.</text>
</comment>
<organism evidence="3 4">
    <name type="scientific">Rhodocollybia butyracea</name>
    <dbReference type="NCBI Taxonomy" id="206335"/>
    <lineage>
        <taxon>Eukaryota</taxon>
        <taxon>Fungi</taxon>
        <taxon>Dikarya</taxon>
        <taxon>Basidiomycota</taxon>
        <taxon>Agaricomycotina</taxon>
        <taxon>Agaricomycetes</taxon>
        <taxon>Agaricomycetidae</taxon>
        <taxon>Agaricales</taxon>
        <taxon>Marasmiineae</taxon>
        <taxon>Omphalotaceae</taxon>
        <taxon>Rhodocollybia</taxon>
    </lineage>
</organism>
<feature type="domain" description="DUF6534" evidence="2">
    <location>
        <begin position="173"/>
        <end position="245"/>
    </location>
</feature>
<dbReference type="Proteomes" id="UP000772434">
    <property type="component" value="Unassembled WGS sequence"/>
</dbReference>
<proteinExistence type="predicted"/>
<keyword evidence="1" id="KW-1133">Transmembrane helix</keyword>
<evidence type="ECO:0000256" key="1">
    <source>
        <dbReference type="SAM" id="Phobius"/>
    </source>
</evidence>
<dbReference type="PANTHER" id="PTHR40465:SF1">
    <property type="entry name" value="DUF6534 DOMAIN-CONTAINING PROTEIN"/>
    <property type="match status" value="1"/>
</dbReference>
<feature type="transmembrane region" description="Helical" evidence="1">
    <location>
        <begin position="14"/>
        <end position="39"/>
    </location>
</feature>
<gene>
    <name evidence="3" type="ORF">BDP27DRAFT_1325878</name>
</gene>
<sequence>MALPTPPPPANETFGTMLICALVSMGLYGITTLQAYFYFLNYGYDRIGMKALVGVVWVLDTVHSALMCFTMYHYLIIGYVQPMVFESGMWSLFGSIACNVIVAFISQCFFTKRIHILSPPNFKLFFSIPIACIVVCHFVFGIDTVIQFSIKKQFALLNEATNDSVIPFGVFAILSDILIALALVLLLRQNQTEFEETKSLIRKLIVYAINRCILTSVIAVIEVVLFMSFPGSMYSFAFDFIIGKRACLCQLPFSFSEFTKIPSGKQVFGNRRFHPILHCVTFHVSTGKWVRGE</sequence>
<keyword evidence="4" id="KW-1185">Reference proteome</keyword>
<accession>A0A9P5PTR6</accession>
<feature type="transmembrane region" description="Helical" evidence="1">
    <location>
        <begin position="122"/>
        <end position="146"/>
    </location>
</feature>
<keyword evidence="1" id="KW-0472">Membrane</keyword>
<evidence type="ECO:0000313" key="3">
    <source>
        <dbReference type="EMBL" id="KAF9069251.1"/>
    </source>
</evidence>
<evidence type="ECO:0000313" key="4">
    <source>
        <dbReference type="Proteomes" id="UP000772434"/>
    </source>
</evidence>
<dbReference type="PANTHER" id="PTHR40465">
    <property type="entry name" value="CHROMOSOME 1, WHOLE GENOME SHOTGUN SEQUENCE"/>
    <property type="match status" value="1"/>
</dbReference>
<feature type="transmembrane region" description="Helical" evidence="1">
    <location>
        <begin position="51"/>
        <end position="77"/>
    </location>
</feature>
<reference evidence="3" key="1">
    <citation type="submission" date="2020-11" db="EMBL/GenBank/DDBJ databases">
        <authorList>
            <consortium name="DOE Joint Genome Institute"/>
            <person name="Ahrendt S."/>
            <person name="Riley R."/>
            <person name="Andreopoulos W."/>
            <person name="Labutti K."/>
            <person name="Pangilinan J."/>
            <person name="Ruiz-Duenas F.J."/>
            <person name="Barrasa J.M."/>
            <person name="Sanchez-Garcia M."/>
            <person name="Camarero S."/>
            <person name="Miyauchi S."/>
            <person name="Serrano A."/>
            <person name="Linde D."/>
            <person name="Babiker R."/>
            <person name="Drula E."/>
            <person name="Ayuso-Fernandez I."/>
            <person name="Pacheco R."/>
            <person name="Padilla G."/>
            <person name="Ferreira P."/>
            <person name="Barriuso J."/>
            <person name="Kellner H."/>
            <person name="Castanera R."/>
            <person name="Alfaro M."/>
            <person name="Ramirez L."/>
            <person name="Pisabarro A.G."/>
            <person name="Kuo A."/>
            <person name="Tritt A."/>
            <person name="Lipzen A."/>
            <person name="He G."/>
            <person name="Yan M."/>
            <person name="Ng V."/>
            <person name="Cullen D."/>
            <person name="Martin F."/>
            <person name="Rosso M.-N."/>
            <person name="Henrissat B."/>
            <person name="Hibbett D."/>
            <person name="Martinez A.T."/>
            <person name="Grigoriev I.V."/>
        </authorList>
    </citation>
    <scope>NUCLEOTIDE SEQUENCE</scope>
    <source>
        <strain evidence="3">AH 40177</strain>
    </source>
</reference>
<dbReference type="InterPro" id="IPR045339">
    <property type="entry name" value="DUF6534"/>
</dbReference>
<dbReference type="OrthoDB" id="3012488at2759"/>
<name>A0A9P5PTR6_9AGAR</name>
<dbReference type="AlphaFoldDB" id="A0A9P5PTR6"/>
<feature type="transmembrane region" description="Helical" evidence="1">
    <location>
        <begin position="166"/>
        <end position="187"/>
    </location>
</feature>
<protein>
    <recommendedName>
        <fullName evidence="2">DUF6534 domain-containing protein</fullName>
    </recommendedName>
</protein>
<keyword evidence="1" id="KW-0812">Transmembrane</keyword>
<feature type="transmembrane region" description="Helical" evidence="1">
    <location>
        <begin position="208"/>
        <end position="229"/>
    </location>
</feature>
<evidence type="ECO:0000259" key="2">
    <source>
        <dbReference type="Pfam" id="PF20152"/>
    </source>
</evidence>
<feature type="transmembrane region" description="Helical" evidence="1">
    <location>
        <begin position="89"/>
        <end position="110"/>
    </location>
</feature>
<dbReference type="Pfam" id="PF20152">
    <property type="entry name" value="DUF6534"/>
    <property type="match status" value="1"/>
</dbReference>